<comment type="similarity">
    <text evidence="1">Belongs to the alpha-carbonic anhydrase family.</text>
</comment>
<dbReference type="Pfam" id="PF00194">
    <property type="entry name" value="Carb_anhydrase"/>
    <property type="match status" value="1"/>
</dbReference>
<dbReference type="SUPFAM" id="SSF51069">
    <property type="entry name" value="Carbonic anhydrase"/>
    <property type="match status" value="1"/>
</dbReference>
<dbReference type="PANTHER" id="PTHR18952:SF124">
    <property type="entry name" value="CARBONIC ANHYDRASE 7"/>
    <property type="match status" value="1"/>
</dbReference>
<dbReference type="PROSITE" id="PS51144">
    <property type="entry name" value="ALPHA_CA_2"/>
    <property type="match status" value="1"/>
</dbReference>
<dbReference type="GO" id="GO:0005737">
    <property type="term" value="C:cytoplasm"/>
    <property type="evidence" value="ECO:0007669"/>
    <property type="project" value="TreeGrafter"/>
</dbReference>
<name>A0A1I8PY33_STOCA</name>
<evidence type="ECO:0000313" key="4">
    <source>
        <dbReference type="Proteomes" id="UP000095300"/>
    </source>
</evidence>
<feature type="domain" description="Alpha-carbonic anhydrase" evidence="2">
    <location>
        <begin position="1"/>
        <end position="229"/>
    </location>
</feature>
<protein>
    <recommendedName>
        <fullName evidence="2">Alpha-carbonic anhydrase domain-containing protein</fullName>
    </recommendedName>
</protein>
<dbReference type="VEuPathDB" id="VectorBase:SCAU012151"/>
<dbReference type="KEGG" id="scac:106080524"/>
<dbReference type="GO" id="GO:0004089">
    <property type="term" value="F:carbonate dehydratase activity"/>
    <property type="evidence" value="ECO:0007669"/>
    <property type="project" value="InterPro"/>
</dbReference>
<dbReference type="InterPro" id="IPR001148">
    <property type="entry name" value="CA_dom"/>
</dbReference>
<evidence type="ECO:0000313" key="3">
    <source>
        <dbReference type="EnsemblMetazoa" id="SCAU012151-PA"/>
    </source>
</evidence>
<dbReference type="Proteomes" id="UP000095300">
    <property type="component" value="Unassembled WGS sequence"/>
</dbReference>
<gene>
    <name evidence="3" type="primary">106080524</name>
</gene>
<evidence type="ECO:0000259" key="2">
    <source>
        <dbReference type="PROSITE" id="PS51144"/>
    </source>
</evidence>
<dbReference type="InterPro" id="IPR023561">
    <property type="entry name" value="Carbonic_anhydrase_a-class"/>
</dbReference>
<dbReference type="Gene3D" id="3.10.200.10">
    <property type="entry name" value="Alpha carbonic anhydrase"/>
    <property type="match status" value="1"/>
</dbReference>
<proteinExistence type="inferred from homology"/>
<sequence>MEADNKTYPRIDYEYYGNALEVTITNNGHTALIKLSNNAVKPRISRGPLPANETYEFDSLLFHWGANNSLGSEHVLNDHRFSVEVQAVHYNTKYKNFDEAIQHSDGVAILTAFYQTNPFQRLTALNDVTNALFSIVEYESSTKISDFKLSGIYGGIDKPSKSVYYTYAGSLTTPPCSETVTWIIFPIAVFVAPYQLKPFRMLMDKNGEELVNNFRKLQDLNGRKILINRSGYGIYRNV</sequence>
<dbReference type="InterPro" id="IPR036398">
    <property type="entry name" value="CA_dom_sf"/>
</dbReference>
<evidence type="ECO:0000256" key="1">
    <source>
        <dbReference type="ARBA" id="ARBA00010718"/>
    </source>
</evidence>
<dbReference type="GO" id="GO:0008270">
    <property type="term" value="F:zinc ion binding"/>
    <property type="evidence" value="ECO:0007669"/>
    <property type="project" value="InterPro"/>
</dbReference>
<reference evidence="3" key="1">
    <citation type="submission" date="2020-05" db="UniProtKB">
        <authorList>
            <consortium name="EnsemblMetazoa"/>
        </authorList>
    </citation>
    <scope>IDENTIFICATION</scope>
    <source>
        <strain evidence="3">USDA</strain>
    </source>
</reference>
<organism evidence="3 4">
    <name type="scientific">Stomoxys calcitrans</name>
    <name type="common">Stable fly</name>
    <name type="synonym">Conops calcitrans</name>
    <dbReference type="NCBI Taxonomy" id="35570"/>
    <lineage>
        <taxon>Eukaryota</taxon>
        <taxon>Metazoa</taxon>
        <taxon>Ecdysozoa</taxon>
        <taxon>Arthropoda</taxon>
        <taxon>Hexapoda</taxon>
        <taxon>Insecta</taxon>
        <taxon>Pterygota</taxon>
        <taxon>Neoptera</taxon>
        <taxon>Endopterygota</taxon>
        <taxon>Diptera</taxon>
        <taxon>Brachycera</taxon>
        <taxon>Muscomorpha</taxon>
        <taxon>Muscoidea</taxon>
        <taxon>Muscidae</taxon>
        <taxon>Stomoxys</taxon>
    </lineage>
</organism>
<dbReference type="SMART" id="SM01057">
    <property type="entry name" value="Carb_anhydrase"/>
    <property type="match status" value="1"/>
</dbReference>
<dbReference type="EnsemblMetazoa" id="SCAU012151-RA">
    <property type="protein sequence ID" value="SCAU012151-PA"/>
    <property type="gene ID" value="SCAU012151"/>
</dbReference>
<dbReference type="PANTHER" id="PTHR18952">
    <property type="entry name" value="CARBONIC ANHYDRASE"/>
    <property type="match status" value="1"/>
</dbReference>
<dbReference type="OrthoDB" id="429145at2759"/>
<keyword evidence="4" id="KW-1185">Reference proteome</keyword>
<dbReference type="STRING" id="35570.A0A1I8PY33"/>
<accession>A0A1I8PY33</accession>
<dbReference type="AlphaFoldDB" id="A0A1I8PY33"/>
<dbReference type="CDD" id="cd00326">
    <property type="entry name" value="alpha_CA"/>
    <property type="match status" value="1"/>
</dbReference>